<comment type="cofactor">
    <cofactor evidence="3">
        <name>Zn(2+)</name>
        <dbReference type="ChEBI" id="CHEBI:29105"/>
    </cofactor>
    <text evidence="3">Binds 1 zinc ion per subunit.</text>
</comment>
<comment type="subcellular location">
    <subcellularLocation>
        <location evidence="3">Cytoplasm</location>
    </subcellularLocation>
</comment>
<evidence type="ECO:0000259" key="5">
    <source>
        <dbReference type="PROSITE" id="PS51721"/>
    </source>
</evidence>
<feature type="domain" description="CP-type G" evidence="5">
    <location>
        <begin position="84"/>
        <end position="258"/>
    </location>
</feature>
<dbReference type="GO" id="GO:0005737">
    <property type="term" value="C:cytoplasm"/>
    <property type="evidence" value="ECO:0007669"/>
    <property type="project" value="UniProtKB-SubCell"/>
</dbReference>
<sequence>MVQLEGTVLSGSNNVFEIECDDKDDDGNSIIRNCSFKSKRLKLDTRYYNPLAPGDRVQIEIEDSQDEKGQILSLVPRSNAFIRWNVKGRAPQLLAANLDYIILVTTPAEPEFRPRFIDRELVQAEYQNLTPIILVNKYDLPEAQEPDFQNRLSIWEELGYKVLRISAKSGEGLTELAELITGKLSALVGQSGVGKSSLVNVLDNTCVLKTGSLSRKYGKGSHTTTKGTLMHIHLNESIVGGVQNAYASIIDTPGVRRFVLNDIAADDLALYFREFEPLIGKCKFGTNCKHDSEPGCKILEAVEAGVITEERFESWQRIREEIQTGNWDD</sequence>
<evidence type="ECO:0000256" key="2">
    <source>
        <dbReference type="ARBA" id="ARBA00023134"/>
    </source>
</evidence>
<keyword evidence="3" id="KW-0862">Zinc</keyword>
<keyword evidence="7" id="KW-1185">Reference proteome</keyword>
<keyword evidence="3" id="KW-0690">Ribosome biogenesis</keyword>
<keyword evidence="2 3" id="KW-0342">GTP-binding</keyword>
<dbReference type="Gene3D" id="1.10.40.50">
    <property type="entry name" value="Probable gtpase engc, domain 3"/>
    <property type="match status" value="1"/>
</dbReference>
<name>A0A7W8LM60_9SPIR</name>
<proteinExistence type="inferred from homology"/>
<evidence type="ECO:0000313" key="6">
    <source>
        <dbReference type="EMBL" id="MBB5226189.1"/>
    </source>
</evidence>
<dbReference type="PANTHER" id="PTHR32120">
    <property type="entry name" value="SMALL RIBOSOMAL SUBUNIT BIOGENESIS GTPASE RSGA"/>
    <property type="match status" value="1"/>
</dbReference>
<keyword evidence="3 6" id="KW-0378">Hydrolase</keyword>
<dbReference type="InterPro" id="IPR010914">
    <property type="entry name" value="RsgA_GTPase_dom"/>
</dbReference>
<feature type="binding site" evidence="3">
    <location>
        <position position="282"/>
    </location>
    <ligand>
        <name>Zn(2+)</name>
        <dbReference type="ChEBI" id="CHEBI:29105"/>
    </ligand>
</feature>
<feature type="binding site" evidence="3">
    <location>
        <position position="290"/>
    </location>
    <ligand>
        <name>Zn(2+)</name>
        <dbReference type="ChEBI" id="CHEBI:29105"/>
    </ligand>
</feature>
<dbReference type="GO" id="GO:0005525">
    <property type="term" value="F:GTP binding"/>
    <property type="evidence" value="ECO:0007669"/>
    <property type="project" value="UniProtKB-UniRule"/>
</dbReference>
<keyword evidence="3" id="KW-0479">Metal-binding</keyword>
<dbReference type="EMBL" id="JACHFQ010000004">
    <property type="protein sequence ID" value="MBB5226189.1"/>
    <property type="molecule type" value="Genomic_DNA"/>
</dbReference>
<comment type="similarity">
    <text evidence="3">Belongs to the TRAFAC class YlqF/YawG GTPase family. RsgA subfamily.</text>
</comment>
<keyword evidence="1 3" id="KW-0547">Nucleotide-binding</keyword>
<dbReference type="Pfam" id="PF03193">
    <property type="entry name" value="RsgA_GTPase"/>
    <property type="match status" value="1"/>
</dbReference>
<dbReference type="NCBIfam" id="TIGR00157">
    <property type="entry name" value="ribosome small subunit-dependent GTPase A"/>
    <property type="match status" value="1"/>
</dbReference>
<dbReference type="AlphaFoldDB" id="A0A7W8LM60"/>
<keyword evidence="3" id="KW-0699">rRNA-binding</keyword>
<dbReference type="PROSITE" id="PS50936">
    <property type="entry name" value="ENGC_GTPASE"/>
    <property type="match status" value="1"/>
</dbReference>
<evidence type="ECO:0000313" key="7">
    <source>
        <dbReference type="Proteomes" id="UP000518887"/>
    </source>
</evidence>
<protein>
    <recommendedName>
        <fullName evidence="3">Small ribosomal subunit biogenesis GTPase RsgA</fullName>
        <ecNumber evidence="3">3.6.1.-</ecNumber>
    </recommendedName>
</protein>
<accession>A0A7W8LM60</accession>
<dbReference type="GO" id="GO:0019843">
    <property type="term" value="F:rRNA binding"/>
    <property type="evidence" value="ECO:0007669"/>
    <property type="project" value="UniProtKB-KW"/>
</dbReference>
<comment type="subunit">
    <text evidence="3">Monomer. Associates with 30S ribosomal subunit, binds 16S rRNA.</text>
</comment>
<dbReference type="InterPro" id="IPR030378">
    <property type="entry name" value="G_CP_dom"/>
</dbReference>
<evidence type="ECO:0000256" key="1">
    <source>
        <dbReference type="ARBA" id="ARBA00022741"/>
    </source>
</evidence>
<evidence type="ECO:0000256" key="3">
    <source>
        <dbReference type="HAMAP-Rule" id="MF_01820"/>
    </source>
</evidence>
<feature type="binding site" evidence="3">
    <location>
        <begin position="189"/>
        <end position="197"/>
    </location>
    <ligand>
        <name>GTP</name>
        <dbReference type="ChEBI" id="CHEBI:37565"/>
    </ligand>
</feature>
<dbReference type="PROSITE" id="PS51721">
    <property type="entry name" value="G_CP"/>
    <property type="match status" value="1"/>
</dbReference>
<feature type="binding site" evidence="3">
    <location>
        <position position="288"/>
    </location>
    <ligand>
        <name>Zn(2+)</name>
        <dbReference type="ChEBI" id="CHEBI:29105"/>
    </ligand>
</feature>
<dbReference type="Gene3D" id="3.40.50.300">
    <property type="entry name" value="P-loop containing nucleotide triphosphate hydrolases"/>
    <property type="match status" value="1"/>
</dbReference>
<dbReference type="InterPro" id="IPR004881">
    <property type="entry name" value="Ribosome_biogen_GTPase_RsgA"/>
</dbReference>
<dbReference type="SUPFAM" id="SSF52540">
    <property type="entry name" value="P-loop containing nucleoside triphosphate hydrolases"/>
    <property type="match status" value="1"/>
</dbReference>
<comment type="function">
    <text evidence="3">One of several proteins that assist in the late maturation steps of the functional core of the 30S ribosomal subunit. Helps release RbfA from mature subunits. May play a role in the assembly of ribosomal proteins into the subunit. Circularly permuted GTPase that catalyzes slow GTP hydrolysis, GTPase activity is stimulated by the 30S ribosomal subunit.</text>
</comment>
<feature type="binding site" evidence="3">
    <location>
        <position position="296"/>
    </location>
    <ligand>
        <name>Zn(2+)</name>
        <dbReference type="ChEBI" id="CHEBI:29105"/>
    </ligand>
</feature>
<dbReference type="HAMAP" id="MF_01820">
    <property type="entry name" value="GTPase_RsgA"/>
    <property type="match status" value="1"/>
</dbReference>
<dbReference type="Proteomes" id="UP000518887">
    <property type="component" value="Unassembled WGS sequence"/>
</dbReference>
<feature type="domain" description="EngC GTPase" evidence="4">
    <location>
        <begin position="96"/>
        <end position="256"/>
    </location>
</feature>
<comment type="caution">
    <text evidence="6">The sequence shown here is derived from an EMBL/GenBank/DDBJ whole genome shotgun (WGS) entry which is preliminary data.</text>
</comment>
<organism evidence="6 7">
    <name type="scientific">Treponema ruminis</name>
    <dbReference type="NCBI Taxonomy" id="744515"/>
    <lineage>
        <taxon>Bacteria</taxon>
        <taxon>Pseudomonadati</taxon>
        <taxon>Spirochaetota</taxon>
        <taxon>Spirochaetia</taxon>
        <taxon>Spirochaetales</taxon>
        <taxon>Treponemataceae</taxon>
        <taxon>Treponema</taxon>
    </lineage>
</organism>
<dbReference type="RefSeq" id="WP_184659207.1">
    <property type="nucleotide sequence ID" value="NZ_CP031518.1"/>
</dbReference>
<reference evidence="6 7" key="1">
    <citation type="submission" date="2020-08" db="EMBL/GenBank/DDBJ databases">
        <title>Genomic Encyclopedia of Type Strains, Phase IV (KMG-IV): sequencing the most valuable type-strain genomes for metagenomic binning, comparative biology and taxonomic classification.</title>
        <authorList>
            <person name="Goeker M."/>
        </authorList>
    </citation>
    <scope>NUCLEOTIDE SEQUENCE [LARGE SCALE GENOMIC DNA]</scope>
    <source>
        <strain evidence="6 7">DSM 103462</strain>
    </source>
</reference>
<gene>
    <name evidence="3" type="primary">rsgA</name>
    <name evidence="6" type="ORF">HNP76_001557</name>
</gene>
<dbReference type="EC" id="3.6.1.-" evidence="3"/>
<feature type="binding site" evidence="3">
    <location>
        <begin position="136"/>
        <end position="139"/>
    </location>
    <ligand>
        <name>GTP</name>
        <dbReference type="ChEBI" id="CHEBI:37565"/>
    </ligand>
</feature>
<keyword evidence="3" id="KW-0963">Cytoplasm</keyword>
<dbReference type="InterPro" id="IPR027417">
    <property type="entry name" value="P-loop_NTPase"/>
</dbReference>
<keyword evidence="3" id="KW-0694">RNA-binding</keyword>
<dbReference type="GO" id="GO:0042274">
    <property type="term" value="P:ribosomal small subunit biogenesis"/>
    <property type="evidence" value="ECO:0007669"/>
    <property type="project" value="UniProtKB-UniRule"/>
</dbReference>
<dbReference type="PANTHER" id="PTHR32120:SF11">
    <property type="entry name" value="SMALL RIBOSOMAL SUBUNIT BIOGENESIS GTPASE RSGA 1, MITOCHONDRIAL-RELATED"/>
    <property type="match status" value="1"/>
</dbReference>
<dbReference type="GO" id="GO:0046872">
    <property type="term" value="F:metal ion binding"/>
    <property type="evidence" value="ECO:0007669"/>
    <property type="project" value="UniProtKB-KW"/>
</dbReference>
<dbReference type="GO" id="GO:0003924">
    <property type="term" value="F:GTPase activity"/>
    <property type="evidence" value="ECO:0007669"/>
    <property type="project" value="UniProtKB-UniRule"/>
</dbReference>
<evidence type="ECO:0000259" key="4">
    <source>
        <dbReference type="PROSITE" id="PS50936"/>
    </source>
</evidence>
<dbReference type="CDD" id="cd01854">
    <property type="entry name" value="YjeQ_EngC"/>
    <property type="match status" value="1"/>
</dbReference>